<dbReference type="Proteomes" id="UP000295741">
    <property type="component" value="Unassembled WGS sequence"/>
</dbReference>
<reference evidence="9 10" key="1">
    <citation type="submission" date="2019-03" db="EMBL/GenBank/DDBJ databases">
        <title>Genomic Encyclopedia of Archaeal and Bacterial Type Strains, Phase II (KMG-II): from individual species to whole genera.</title>
        <authorList>
            <person name="Goeker M."/>
        </authorList>
    </citation>
    <scope>NUCLEOTIDE SEQUENCE [LARGE SCALE GENOMIC DNA]</scope>
    <source>
        <strain evidence="9 10">DSM 28323</strain>
    </source>
</reference>
<keyword evidence="4" id="KW-0812">Transmembrane</keyword>
<protein>
    <submittedName>
        <fullName evidence="9">TonB-dependent receptor-like protein</fullName>
    </submittedName>
</protein>
<evidence type="ECO:0000313" key="9">
    <source>
        <dbReference type="EMBL" id="TDO28398.1"/>
    </source>
</evidence>
<evidence type="ECO:0000256" key="3">
    <source>
        <dbReference type="ARBA" id="ARBA00022452"/>
    </source>
</evidence>
<feature type="domain" description="TonB-dependent transporter Oar-like beta-barrel" evidence="8">
    <location>
        <begin position="244"/>
        <end position="1040"/>
    </location>
</feature>
<keyword evidence="9" id="KW-0675">Receptor</keyword>
<dbReference type="Gene3D" id="2.40.170.20">
    <property type="entry name" value="TonB-dependent receptor, beta-barrel domain"/>
    <property type="match status" value="1"/>
</dbReference>
<keyword evidence="2" id="KW-0813">Transport</keyword>
<feature type="signal peptide" evidence="7">
    <location>
        <begin position="1"/>
        <end position="22"/>
    </location>
</feature>
<dbReference type="Gene3D" id="2.170.130.10">
    <property type="entry name" value="TonB-dependent receptor, plug domain"/>
    <property type="match status" value="1"/>
</dbReference>
<dbReference type="InterPro" id="IPR057601">
    <property type="entry name" value="Oar-like_b-barrel"/>
</dbReference>
<dbReference type="GO" id="GO:0044718">
    <property type="term" value="P:siderophore transmembrane transport"/>
    <property type="evidence" value="ECO:0007669"/>
    <property type="project" value="TreeGrafter"/>
</dbReference>
<dbReference type="SUPFAM" id="SSF56935">
    <property type="entry name" value="Porins"/>
    <property type="match status" value="1"/>
</dbReference>
<comment type="subcellular location">
    <subcellularLocation>
        <location evidence="1">Cell outer membrane</location>
        <topology evidence="1">Multi-pass membrane protein</topology>
    </subcellularLocation>
</comment>
<feature type="chain" id="PRO_5020911560" evidence="7">
    <location>
        <begin position="23"/>
        <end position="1092"/>
    </location>
</feature>
<proteinExistence type="predicted"/>
<name>A0A4V3C538_9BACT</name>
<dbReference type="InterPro" id="IPR039426">
    <property type="entry name" value="TonB-dep_rcpt-like"/>
</dbReference>
<dbReference type="InterPro" id="IPR008969">
    <property type="entry name" value="CarboxyPept-like_regulatory"/>
</dbReference>
<evidence type="ECO:0000256" key="7">
    <source>
        <dbReference type="SAM" id="SignalP"/>
    </source>
</evidence>
<dbReference type="AlphaFoldDB" id="A0A4V3C538"/>
<dbReference type="OrthoDB" id="9768147at2"/>
<dbReference type="InterPro" id="IPR037066">
    <property type="entry name" value="Plug_dom_sf"/>
</dbReference>
<evidence type="ECO:0000259" key="8">
    <source>
        <dbReference type="Pfam" id="PF25183"/>
    </source>
</evidence>
<gene>
    <name evidence="9" type="ORF">BC659_0463</name>
</gene>
<dbReference type="PANTHER" id="PTHR30069:SF46">
    <property type="entry name" value="OAR PROTEIN"/>
    <property type="match status" value="1"/>
</dbReference>
<evidence type="ECO:0000256" key="6">
    <source>
        <dbReference type="ARBA" id="ARBA00023237"/>
    </source>
</evidence>
<comment type="caution">
    <text evidence="9">The sequence shown here is derived from an EMBL/GenBank/DDBJ whole genome shotgun (WGS) entry which is preliminary data.</text>
</comment>
<keyword evidence="3" id="KW-1134">Transmembrane beta strand</keyword>
<keyword evidence="6" id="KW-0998">Cell outer membrane</keyword>
<keyword evidence="10" id="KW-1185">Reference proteome</keyword>
<keyword evidence="5" id="KW-0472">Membrane</keyword>
<evidence type="ECO:0000256" key="2">
    <source>
        <dbReference type="ARBA" id="ARBA00022448"/>
    </source>
</evidence>
<dbReference type="RefSeq" id="WP_133472945.1">
    <property type="nucleotide sequence ID" value="NZ_SNWP01000010.1"/>
</dbReference>
<dbReference type="GO" id="GO:0015344">
    <property type="term" value="F:siderophore uptake transmembrane transporter activity"/>
    <property type="evidence" value="ECO:0007669"/>
    <property type="project" value="TreeGrafter"/>
</dbReference>
<evidence type="ECO:0000256" key="1">
    <source>
        <dbReference type="ARBA" id="ARBA00004571"/>
    </source>
</evidence>
<dbReference type="SUPFAM" id="SSF49464">
    <property type="entry name" value="Carboxypeptidase regulatory domain-like"/>
    <property type="match status" value="1"/>
</dbReference>
<dbReference type="GO" id="GO:0009279">
    <property type="term" value="C:cell outer membrane"/>
    <property type="evidence" value="ECO:0007669"/>
    <property type="project" value="UniProtKB-SubCell"/>
</dbReference>
<dbReference type="Pfam" id="PF25183">
    <property type="entry name" value="OMP_b-brl_4"/>
    <property type="match status" value="1"/>
</dbReference>
<evidence type="ECO:0000256" key="5">
    <source>
        <dbReference type="ARBA" id="ARBA00023136"/>
    </source>
</evidence>
<dbReference type="PANTHER" id="PTHR30069">
    <property type="entry name" value="TONB-DEPENDENT OUTER MEMBRANE RECEPTOR"/>
    <property type="match status" value="1"/>
</dbReference>
<evidence type="ECO:0000313" key="10">
    <source>
        <dbReference type="Proteomes" id="UP000295741"/>
    </source>
</evidence>
<dbReference type="Gene3D" id="2.60.40.1120">
    <property type="entry name" value="Carboxypeptidase-like, regulatory domain"/>
    <property type="match status" value="1"/>
</dbReference>
<evidence type="ECO:0000256" key="4">
    <source>
        <dbReference type="ARBA" id="ARBA00022692"/>
    </source>
</evidence>
<keyword evidence="7" id="KW-0732">Signal</keyword>
<dbReference type="InterPro" id="IPR036942">
    <property type="entry name" value="Beta-barrel_TonB_sf"/>
</dbReference>
<accession>A0A4V3C538</accession>
<dbReference type="EMBL" id="SNWP01000010">
    <property type="protein sequence ID" value="TDO28398.1"/>
    <property type="molecule type" value="Genomic_DNA"/>
</dbReference>
<dbReference type="Pfam" id="PF13620">
    <property type="entry name" value="CarboxypepD_reg"/>
    <property type="match status" value="1"/>
</dbReference>
<organism evidence="9 10">
    <name type="scientific">Sediminibacterium goheungense</name>
    <dbReference type="NCBI Taxonomy" id="1086393"/>
    <lineage>
        <taxon>Bacteria</taxon>
        <taxon>Pseudomonadati</taxon>
        <taxon>Bacteroidota</taxon>
        <taxon>Chitinophagia</taxon>
        <taxon>Chitinophagales</taxon>
        <taxon>Chitinophagaceae</taxon>
        <taxon>Sediminibacterium</taxon>
    </lineage>
</organism>
<sequence length="1092" mass="119867">MLSKRLLQFVFAVLLMPVLTLAQNTTSSMSGTVKTNTGEPLIGATVTATHEPTGTVYRVQSRTGGRFDISNMNPGGPYSVEISFVNFANEKKTEIYLSLGESFKLDVAMAAKSNNLGEVTVTALRKTTESSGKGGSETIIGRDKMANLPTVGRNIYDYLRAVPQAKLGASEGAVTIAGQNNRYNSFYVDGAVNNDVFGLSASGTNGGQAAIAPISIDAVDQFQVVISPFDASLGNFVGGGINAITRSGTNKTEGSVYYFFQNEKLAGKTPTGLKSAATRLGNFSKKTYGFRVGGAITKNKLFYFINVDLQRDIRPQPFDFTQYRGNTSGTAGLSTLNSLANTLRTNFGYEPGGFLDNTEEVSADRITARIDWNISDRHKLSVSNRYTKGERLNTTSSSNNTINFYNNGFSFPTRTNSTSAELKSLVGKSSSNKLLITFTDVLDDRRPIGQDFPRVRINDGSGAIVFGPDNSSTINLLTQKNWSLYDEFKFTLGKHSLKAGVDYEYNDVYNAFIQNTFGNYTYSSLNDFLTNARPQAYTYGFSNIDAGKGDATSAAAKFKVAKGSLFVNDEFRASDNLTLSFGLRADYFKVLSKPWTDNYTNTIAIPKFSEYYDLKGARSGVAPKVPIAFSPRVGFTYKIPEENLVVRGGLGMFVGRIPLVWPGGIFNNNGIFIGGYTANATQLNTIRFRSNPNGQWTPAEVGAGITKGPLNLTASEFSTPKVFRTSLTVDKKFGNGWSGSVEGIFTQNMNEIYYTNINLLPPIGKSVGPDSRNVYTTTNNARIPLNADGSNPYDNAILLSNNDGPKGFGFNFTATVSKRTRDGFAFDFNYSFGNATAVNDGTSSVNLSQWRFMETVNGRNFITRSNSDFSAGHRIFAYLSKKFEYANKKLATTITLTYTGQSGNPFSYVYGNNSMVRDDGTGGTNDLIYIPTSNDLQASNFLNITNSSGAVLFTAQQQKDALEAYIMNDKYLRSNRGKFAERNGSRLPFTNIVDLKIAQDFNLKIGNRKYSFQLTYDVFNFGNMLNRNWGRTYFMSNDNFQLIQFAGYVSATNLTPQYRFTPTITTPFNVSTTTNAAYAARWISQLGLRFNF</sequence>